<feature type="compositionally biased region" description="Polar residues" evidence="1">
    <location>
        <begin position="58"/>
        <end position="75"/>
    </location>
</feature>
<protein>
    <submittedName>
        <fullName evidence="2">Uncharacterized protein</fullName>
    </submittedName>
</protein>
<accession>A0ABQ4WJL3</accession>
<organism evidence="2 3">
    <name type="scientific">Tanacetum coccineum</name>
    <dbReference type="NCBI Taxonomy" id="301880"/>
    <lineage>
        <taxon>Eukaryota</taxon>
        <taxon>Viridiplantae</taxon>
        <taxon>Streptophyta</taxon>
        <taxon>Embryophyta</taxon>
        <taxon>Tracheophyta</taxon>
        <taxon>Spermatophyta</taxon>
        <taxon>Magnoliopsida</taxon>
        <taxon>eudicotyledons</taxon>
        <taxon>Gunneridae</taxon>
        <taxon>Pentapetalae</taxon>
        <taxon>asterids</taxon>
        <taxon>campanulids</taxon>
        <taxon>Asterales</taxon>
        <taxon>Asteraceae</taxon>
        <taxon>Asteroideae</taxon>
        <taxon>Anthemideae</taxon>
        <taxon>Anthemidinae</taxon>
        <taxon>Tanacetum</taxon>
    </lineage>
</organism>
<comment type="caution">
    <text evidence="2">The sequence shown here is derived from an EMBL/GenBank/DDBJ whole genome shotgun (WGS) entry which is preliminary data.</text>
</comment>
<gene>
    <name evidence="2" type="ORF">Tco_0626432</name>
</gene>
<feature type="non-terminal residue" evidence="2">
    <location>
        <position position="75"/>
    </location>
</feature>
<dbReference type="Proteomes" id="UP001151760">
    <property type="component" value="Unassembled WGS sequence"/>
</dbReference>
<sequence length="75" mass="8612">MNHQVDARNVRPWHSANFPNVDNASSESYINTLLTSSISNIHLNPFHNKRKDNKYQRRMQTANTAASIKETTTNI</sequence>
<dbReference type="EMBL" id="BQNB010008700">
    <property type="protein sequence ID" value="GJS53070.1"/>
    <property type="molecule type" value="Genomic_DNA"/>
</dbReference>
<reference evidence="2" key="1">
    <citation type="journal article" date="2022" name="Int. J. Mol. Sci.">
        <title>Draft Genome of Tanacetum Coccineum: Genomic Comparison of Closely Related Tanacetum-Family Plants.</title>
        <authorList>
            <person name="Yamashiro T."/>
            <person name="Shiraishi A."/>
            <person name="Nakayama K."/>
            <person name="Satake H."/>
        </authorList>
    </citation>
    <scope>NUCLEOTIDE SEQUENCE</scope>
</reference>
<name>A0ABQ4WJL3_9ASTR</name>
<evidence type="ECO:0000313" key="3">
    <source>
        <dbReference type="Proteomes" id="UP001151760"/>
    </source>
</evidence>
<evidence type="ECO:0000313" key="2">
    <source>
        <dbReference type="EMBL" id="GJS53070.1"/>
    </source>
</evidence>
<proteinExistence type="predicted"/>
<keyword evidence="3" id="KW-1185">Reference proteome</keyword>
<evidence type="ECO:0000256" key="1">
    <source>
        <dbReference type="SAM" id="MobiDB-lite"/>
    </source>
</evidence>
<reference evidence="2" key="2">
    <citation type="submission" date="2022-01" db="EMBL/GenBank/DDBJ databases">
        <authorList>
            <person name="Yamashiro T."/>
            <person name="Shiraishi A."/>
            <person name="Satake H."/>
            <person name="Nakayama K."/>
        </authorList>
    </citation>
    <scope>NUCLEOTIDE SEQUENCE</scope>
</reference>
<feature type="region of interest" description="Disordered" evidence="1">
    <location>
        <begin position="43"/>
        <end position="75"/>
    </location>
</feature>